<evidence type="ECO:0000256" key="2">
    <source>
        <dbReference type="SAM" id="Coils"/>
    </source>
</evidence>
<protein>
    <submittedName>
        <fullName evidence="5">Outer Dynein Arm Docking Complex putative</fullName>
    </submittedName>
</protein>
<feature type="compositionally biased region" description="Polar residues" evidence="3">
    <location>
        <begin position="74"/>
        <end position="83"/>
    </location>
</feature>
<evidence type="ECO:0000313" key="5">
    <source>
        <dbReference type="EMBL" id="CCA21955.1"/>
    </source>
</evidence>
<dbReference type="InterPro" id="IPR051876">
    <property type="entry name" value="ODA-DC/CCD"/>
</dbReference>
<feature type="region of interest" description="Disordered" evidence="3">
    <location>
        <begin position="240"/>
        <end position="267"/>
    </location>
</feature>
<feature type="coiled-coil region" evidence="2">
    <location>
        <begin position="338"/>
        <end position="365"/>
    </location>
</feature>
<gene>
    <name evidence="5" type="primary">AlNc14C139G7186</name>
    <name evidence="5" type="ORF">ALNC14_080980</name>
</gene>
<dbReference type="PANTHER" id="PTHR21694:SF18">
    <property type="entry name" value="COILED-COIL DOMAIN-CONTAINING PROTEIN 63"/>
    <property type="match status" value="1"/>
</dbReference>
<reference evidence="5" key="1">
    <citation type="journal article" date="2011" name="PLoS Biol.">
        <title>Gene gain and loss during evolution of obligate parasitism in the white rust pathogen of Arabidopsis thaliana.</title>
        <authorList>
            <person name="Kemen E."/>
            <person name="Gardiner A."/>
            <person name="Schultz-Larsen T."/>
            <person name="Kemen A.C."/>
            <person name="Balmuth A.L."/>
            <person name="Robert-Seilaniantz A."/>
            <person name="Bailey K."/>
            <person name="Holub E."/>
            <person name="Studholme D.J."/>
            <person name="Maclean D."/>
            <person name="Jones J.D."/>
        </authorList>
    </citation>
    <scope>NUCLEOTIDE SEQUENCE</scope>
</reference>
<feature type="region of interest" description="Disordered" evidence="3">
    <location>
        <begin position="530"/>
        <end position="558"/>
    </location>
</feature>
<accession>F0WKZ6</accession>
<keyword evidence="1 2" id="KW-0175">Coiled coil</keyword>
<name>F0WKZ6_9STRA</name>
<sequence>MRSITDSTAESNGAELKQLQREYRNMEINRKVYADEVNRVVKRQQNTIDKLRKENEGLKKDVNLLTRQEKDTSMHQQQAQSATMRDKIRKLHQKTGSEQQKYDKLIQQIEYMRHQVLYQKKNMGGVHAPKDNQELIQKQIRILENRLHKSQSKFNSTLAQNKLYRDEIDDLRRERHIFDRIYKKIEKEHTDKKKQMTETIEWSNQAYQQRDEFHRQIREIQEKNRQETESHRKSMVEFQRRIDDVTGQGSSEKTSSASSLDHKRGGACSTIESNAADVEYGREGNTKESAQARSNQFLERCEEAMSKIQAATGFDDPNTVVDTFLSRENRNFSLFNHVNEQHGEIEKLQEINENLQHEEVILDNEDYGDDGNRAESLADSDILMKQKNHNSDMEFDHEGLRKKAQSYEAKCLIVQKIINAARFRAQALYNKIGCNADRNTESSDITLADSNIIRNLATIEQRANEILQQYTAVAQEENLSMTPQSSKVNVLIAPGCRTILPNKHEPKPSLLMQHAMRMGVLIADDQEPRQMDFPDLQDSSDEDSISNQKAPDEHFLEHNGRKNVKVCRDRHEKYDTTKLIMKTGGIRHGLHSVSSI</sequence>
<feature type="region of interest" description="Disordered" evidence="3">
    <location>
        <begin position="66"/>
        <end position="99"/>
    </location>
</feature>
<feature type="domain" description="ODAD1 central coiled coil region" evidence="4">
    <location>
        <begin position="137"/>
        <end position="438"/>
    </location>
</feature>
<dbReference type="AlphaFoldDB" id="F0WKZ6"/>
<feature type="compositionally biased region" description="Polar residues" evidence="3">
    <location>
        <begin position="247"/>
        <end position="259"/>
    </location>
</feature>
<dbReference type="Pfam" id="PF21773">
    <property type="entry name" value="ODAD1_CC"/>
    <property type="match status" value="1"/>
</dbReference>
<feature type="coiled-coil region" evidence="2">
    <location>
        <begin position="154"/>
        <end position="230"/>
    </location>
</feature>
<dbReference type="EMBL" id="FR824184">
    <property type="protein sequence ID" value="CCA21955.1"/>
    <property type="molecule type" value="Genomic_DNA"/>
</dbReference>
<proteinExistence type="predicted"/>
<evidence type="ECO:0000259" key="4">
    <source>
        <dbReference type="Pfam" id="PF21773"/>
    </source>
</evidence>
<dbReference type="PANTHER" id="PTHR21694">
    <property type="entry name" value="COILED-COIL DOMAIN-CONTAINING PROTEIN 63"/>
    <property type="match status" value="1"/>
</dbReference>
<dbReference type="InterPro" id="IPR049258">
    <property type="entry name" value="ODAD1_CC"/>
</dbReference>
<dbReference type="HOGENOM" id="CLU_027546_3_1_1"/>
<reference evidence="5" key="2">
    <citation type="submission" date="2011-02" db="EMBL/GenBank/DDBJ databases">
        <authorList>
            <person name="MacLean D."/>
        </authorList>
    </citation>
    <scope>NUCLEOTIDE SEQUENCE</scope>
</reference>
<evidence type="ECO:0000256" key="3">
    <source>
        <dbReference type="SAM" id="MobiDB-lite"/>
    </source>
</evidence>
<evidence type="ECO:0000256" key="1">
    <source>
        <dbReference type="ARBA" id="ARBA00023054"/>
    </source>
</evidence>
<organism evidence="5">
    <name type="scientific">Albugo laibachii Nc14</name>
    <dbReference type="NCBI Taxonomy" id="890382"/>
    <lineage>
        <taxon>Eukaryota</taxon>
        <taxon>Sar</taxon>
        <taxon>Stramenopiles</taxon>
        <taxon>Oomycota</taxon>
        <taxon>Peronosporomycetes</taxon>
        <taxon>Albuginales</taxon>
        <taxon>Albuginaceae</taxon>
        <taxon>Albugo</taxon>
    </lineage>
</organism>